<evidence type="ECO:0000256" key="2">
    <source>
        <dbReference type="ARBA" id="ARBA00022485"/>
    </source>
</evidence>
<keyword evidence="3" id="KW-0500">Molybdenum</keyword>
<dbReference type="Gene3D" id="2.40.40.20">
    <property type="match status" value="1"/>
</dbReference>
<dbReference type="Proteomes" id="UP000199611">
    <property type="component" value="Unassembled WGS sequence"/>
</dbReference>
<dbReference type="InterPro" id="IPR006963">
    <property type="entry name" value="Mopterin_OxRdtase_4Fe-4S_dom"/>
</dbReference>
<keyword evidence="6" id="KW-0560">Oxidoreductase</keyword>
<evidence type="ECO:0000256" key="5">
    <source>
        <dbReference type="ARBA" id="ARBA00022729"/>
    </source>
</evidence>
<keyword evidence="9" id="KW-1133">Transmembrane helix</keyword>
<dbReference type="Pfam" id="PF00384">
    <property type="entry name" value="Molybdopterin"/>
    <property type="match status" value="1"/>
</dbReference>
<dbReference type="SUPFAM" id="SSF53706">
    <property type="entry name" value="Formate dehydrogenase/DMSO reductase, domains 1-3"/>
    <property type="match status" value="1"/>
</dbReference>
<dbReference type="InterPro" id="IPR006657">
    <property type="entry name" value="MoPterin_dinucl-bd_dom"/>
</dbReference>
<dbReference type="RefSeq" id="WP_177193505.1">
    <property type="nucleotide sequence ID" value="NZ_FOUU01000001.1"/>
</dbReference>
<reference evidence="11 12" key="1">
    <citation type="submission" date="2016-10" db="EMBL/GenBank/DDBJ databases">
        <authorList>
            <person name="de Groot N.N."/>
        </authorList>
    </citation>
    <scope>NUCLEOTIDE SEQUENCE [LARGE SCALE GENOMIC DNA]</scope>
    <source>
        <strain evidence="11 12">DSM 9990</strain>
    </source>
</reference>
<keyword evidence="5" id="KW-0732">Signal</keyword>
<dbReference type="PANTHER" id="PTHR43742">
    <property type="entry name" value="TRIMETHYLAMINE-N-OXIDE REDUCTASE"/>
    <property type="match status" value="1"/>
</dbReference>
<dbReference type="InterPro" id="IPR009010">
    <property type="entry name" value="Asp_de-COase-like_dom_sf"/>
</dbReference>
<evidence type="ECO:0000256" key="9">
    <source>
        <dbReference type="SAM" id="Phobius"/>
    </source>
</evidence>
<dbReference type="Gene3D" id="3.30.2070.10">
    <property type="entry name" value="Formate dehydrogenase/DMSO reductase"/>
    <property type="match status" value="1"/>
</dbReference>
<dbReference type="GO" id="GO:0051539">
    <property type="term" value="F:4 iron, 4 sulfur cluster binding"/>
    <property type="evidence" value="ECO:0007669"/>
    <property type="project" value="UniProtKB-KW"/>
</dbReference>
<dbReference type="GO" id="GO:0043546">
    <property type="term" value="F:molybdopterin cofactor binding"/>
    <property type="evidence" value="ECO:0007669"/>
    <property type="project" value="InterPro"/>
</dbReference>
<evidence type="ECO:0000256" key="6">
    <source>
        <dbReference type="ARBA" id="ARBA00023002"/>
    </source>
</evidence>
<dbReference type="Pfam" id="PF04879">
    <property type="entry name" value="Molybdop_Fe4S4"/>
    <property type="match status" value="1"/>
</dbReference>
<dbReference type="PANTHER" id="PTHR43742:SF9">
    <property type="entry name" value="TETRATHIONATE REDUCTASE SUBUNIT A"/>
    <property type="match status" value="1"/>
</dbReference>
<evidence type="ECO:0000256" key="8">
    <source>
        <dbReference type="ARBA" id="ARBA00023014"/>
    </source>
</evidence>
<name>A0A1I4RKK8_9BACT</name>
<evidence type="ECO:0000256" key="1">
    <source>
        <dbReference type="ARBA" id="ARBA00010312"/>
    </source>
</evidence>
<dbReference type="Pfam" id="PF01568">
    <property type="entry name" value="Molydop_binding"/>
    <property type="match status" value="1"/>
</dbReference>
<evidence type="ECO:0000259" key="10">
    <source>
        <dbReference type="PROSITE" id="PS51669"/>
    </source>
</evidence>
<keyword evidence="4" id="KW-0479">Metal-binding</keyword>
<comment type="similarity">
    <text evidence="1">Belongs to the prokaryotic molybdopterin-containing oxidoreductase family.</text>
</comment>
<dbReference type="Gene3D" id="3.40.50.740">
    <property type="match status" value="1"/>
</dbReference>
<evidence type="ECO:0000256" key="7">
    <source>
        <dbReference type="ARBA" id="ARBA00023004"/>
    </source>
</evidence>
<dbReference type="GO" id="GO:0046872">
    <property type="term" value="F:metal ion binding"/>
    <property type="evidence" value="ECO:0007669"/>
    <property type="project" value="UniProtKB-KW"/>
</dbReference>
<dbReference type="AlphaFoldDB" id="A0A1I4RKK8"/>
<dbReference type="InterPro" id="IPR050612">
    <property type="entry name" value="Prok_Mopterin_Oxidored"/>
</dbReference>
<dbReference type="Gene3D" id="3.40.228.10">
    <property type="entry name" value="Dimethylsulfoxide Reductase, domain 2"/>
    <property type="match status" value="1"/>
</dbReference>
<keyword evidence="2" id="KW-0004">4Fe-4S</keyword>
<keyword evidence="9" id="KW-0472">Membrane</keyword>
<dbReference type="Gene3D" id="2.20.25.90">
    <property type="entry name" value="ADC-like domains"/>
    <property type="match status" value="1"/>
</dbReference>
<evidence type="ECO:0000313" key="12">
    <source>
        <dbReference type="Proteomes" id="UP000199611"/>
    </source>
</evidence>
<accession>A0A1I4RKK8</accession>
<evidence type="ECO:0000256" key="3">
    <source>
        <dbReference type="ARBA" id="ARBA00022505"/>
    </source>
</evidence>
<dbReference type="GO" id="GO:0016491">
    <property type="term" value="F:oxidoreductase activity"/>
    <property type="evidence" value="ECO:0007669"/>
    <property type="project" value="UniProtKB-KW"/>
</dbReference>
<dbReference type="InterPro" id="IPR006656">
    <property type="entry name" value="Mopterin_OxRdtase"/>
</dbReference>
<dbReference type="EMBL" id="FOUU01000001">
    <property type="protein sequence ID" value="SFM52734.1"/>
    <property type="molecule type" value="Genomic_DNA"/>
</dbReference>
<evidence type="ECO:0000313" key="11">
    <source>
        <dbReference type="EMBL" id="SFM52734.1"/>
    </source>
</evidence>
<gene>
    <name evidence="11" type="ORF">SAMN05660836_00667</name>
</gene>
<dbReference type="SMART" id="SM00926">
    <property type="entry name" value="Molybdop_Fe4S4"/>
    <property type="match status" value="1"/>
</dbReference>
<protein>
    <submittedName>
        <fullName evidence="11">Anaerobic selenocysteine-containing dehydrogenase</fullName>
    </submittedName>
</protein>
<keyword evidence="8" id="KW-0411">Iron-sulfur</keyword>
<proteinExistence type="inferred from homology"/>
<evidence type="ECO:0000256" key="4">
    <source>
        <dbReference type="ARBA" id="ARBA00022723"/>
    </source>
</evidence>
<dbReference type="PROSITE" id="PS51669">
    <property type="entry name" value="4FE4S_MOW_BIS_MGD"/>
    <property type="match status" value="1"/>
</dbReference>
<dbReference type="STRING" id="39841.SAMN05660836_00667"/>
<keyword evidence="12" id="KW-1185">Reference proteome</keyword>
<feature type="domain" description="4Fe-4S Mo/W bis-MGD-type" evidence="10">
    <location>
        <begin position="50"/>
        <end position="107"/>
    </location>
</feature>
<keyword evidence="9" id="KW-0812">Transmembrane</keyword>
<sequence length="795" mass="86661">MKVGRRAFIGFVAGGIAGTLLSPIPWKLADDIAIWTQNWSWRPSPKRGHRAGVGTLCTMCGSACSVEVDLVDRQRAIYVRGSSLSPLNKGGLCALGASAVQFLYSPYRVRQPLRQTKKRGDRTGFKAISWKEAIGELGARLKKLYEEGKGHQVACLSGQRYTSLYELWSLFCGALGSSNLFAMPRETDGHSAVSQALFGHEGPFAFRLYRATGILNFGAEWADGWSSCAPMGRMYEEWVREVPGKGRTEIVHVSSRLSMSASKSNEWIPVKPGTEAALALGIAHVLIRENRVFRGVEEYEGYLNWIDSSGETRQGFRDYVLKEYSPDRVSGITGAPAAKIEELARWVASQPSPLVVWGSEGFGGPGFFHHEMAYVALNMLLGNFEDKGLCTFTPVTNSLKAAQGEESLAEERLDVAAGTSGLVGARSNSIYAFFEALAQGKGYPVDVLLVCEANPIYSMADAALVRDAWSKAGFTVAMTGFMDETALEADLILPTPVMLERWDDVTAVPGLPFALYGLSAPVINPLYDVKHPGDVVLQLAAMVGDETRRALPWKKYEDVLKAQVKFIADQGIGAVSDDKTDFSHLEPDKTPKKNYRNAADLLKKLKKGSLWYAPVASTSQFVKTETGKPRFFASVLENAGMGLEKPELLMPHFLALQSSGSEQEYPLLLVAYGVSYISSGYFPNSPLMMKNLWDFELKGNDGFIGVNPATAKELGLAEGMSVVVETPQGKARARVHLSPAVSPGLIAAVKGLGHWAYDEYLADKGLRVTELTEVQLDPVTALGVERVTRAKLVRA</sequence>
<feature type="transmembrane region" description="Helical" evidence="9">
    <location>
        <begin position="7"/>
        <end position="26"/>
    </location>
</feature>
<keyword evidence="7" id="KW-0408">Iron</keyword>
<organism evidence="11 12">
    <name type="scientific">Thermodesulforhabdus norvegica</name>
    <dbReference type="NCBI Taxonomy" id="39841"/>
    <lineage>
        <taxon>Bacteria</taxon>
        <taxon>Pseudomonadati</taxon>
        <taxon>Thermodesulfobacteriota</taxon>
        <taxon>Syntrophobacteria</taxon>
        <taxon>Syntrophobacterales</taxon>
        <taxon>Thermodesulforhabdaceae</taxon>
        <taxon>Thermodesulforhabdus</taxon>
    </lineage>
</organism>
<dbReference type="SUPFAM" id="SSF50692">
    <property type="entry name" value="ADC-like"/>
    <property type="match status" value="1"/>
</dbReference>